<organism evidence="2 3">
    <name type="scientific">Sordaria macrospora</name>
    <dbReference type="NCBI Taxonomy" id="5147"/>
    <lineage>
        <taxon>Eukaryota</taxon>
        <taxon>Fungi</taxon>
        <taxon>Dikarya</taxon>
        <taxon>Ascomycota</taxon>
        <taxon>Pezizomycotina</taxon>
        <taxon>Sordariomycetes</taxon>
        <taxon>Sordariomycetidae</taxon>
        <taxon>Sordariales</taxon>
        <taxon>Sordariaceae</taxon>
        <taxon>Sordaria</taxon>
    </lineage>
</organism>
<protein>
    <submittedName>
        <fullName evidence="2">Uncharacterized protein</fullName>
    </submittedName>
</protein>
<feature type="region of interest" description="Disordered" evidence="1">
    <location>
        <begin position="342"/>
        <end position="390"/>
    </location>
</feature>
<dbReference type="AlphaFoldDB" id="A0A8S9A5Z8"/>
<reference evidence="2 3" key="1">
    <citation type="submission" date="2017-07" db="EMBL/GenBank/DDBJ databases">
        <title>Genome sequence of the Sordaria macrospora wild type strain R19027.</title>
        <authorList>
            <person name="Nowrousian M."/>
            <person name="Teichert I."/>
            <person name="Kueck U."/>
        </authorList>
    </citation>
    <scope>NUCLEOTIDE SEQUENCE [LARGE SCALE GENOMIC DNA]</scope>
    <source>
        <strain evidence="2 3">R19027</strain>
        <tissue evidence="2">Mycelium</tissue>
    </source>
</reference>
<name>A0A8S9A5Z8_SORMA</name>
<evidence type="ECO:0000313" key="2">
    <source>
        <dbReference type="EMBL" id="KAA8635582.1"/>
    </source>
</evidence>
<dbReference type="Proteomes" id="UP000433876">
    <property type="component" value="Unassembled WGS sequence"/>
</dbReference>
<proteinExistence type="predicted"/>
<gene>
    <name evidence="2" type="ORF">SMACR_08538</name>
</gene>
<comment type="caution">
    <text evidence="2">The sequence shown here is derived from an EMBL/GenBank/DDBJ whole genome shotgun (WGS) entry which is preliminary data.</text>
</comment>
<accession>A0A8S9A5Z8</accession>
<dbReference type="VEuPathDB" id="FungiDB:SMAC_08538"/>
<evidence type="ECO:0000256" key="1">
    <source>
        <dbReference type="SAM" id="MobiDB-lite"/>
    </source>
</evidence>
<feature type="compositionally biased region" description="Basic and acidic residues" evidence="1">
    <location>
        <begin position="362"/>
        <end position="371"/>
    </location>
</feature>
<sequence length="390" mass="41776">MCQLIGGNSKFRESLRVRFGGEAEHLNHVNLSPPHILFTQSFFPNNMNAVLHENHGSIGSNPGGSCSPQAPMGPGMAFFPGSARHEQSTAALSGPLMVVCPLAYPPGVHMHGIYAFSAMIPAKLQPQAGLNYTWANPYSRWTGQQPAGMLQQPIHHPGKTLIHPYLDQLDPFCPVDPCQIGSGSKPVRSNVQSEDPGHLMSKDTIQGHQPDDQDAIINIESALDCDRDFAQTLSKVMVKTSDCLMALLHEELDRLDKLDAENTAISNVQGWNSTPGIKPEAKAGETSQFDLQVVKCDGPDEALPALDEAGSQPQASDEFKAFGQVSLSGKLEAMDAVTCKPDASSNQVGKIRTDCGSPNRTAGKERNDSRCHQAPGLNTNAPPLGKGSSV</sequence>
<dbReference type="EMBL" id="NMPR01000011">
    <property type="protein sequence ID" value="KAA8635582.1"/>
    <property type="molecule type" value="Genomic_DNA"/>
</dbReference>
<evidence type="ECO:0000313" key="3">
    <source>
        <dbReference type="Proteomes" id="UP000433876"/>
    </source>
</evidence>